<name>A0A239YH70_9FIRM</name>
<evidence type="ECO:0000256" key="3">
    <source>
        <dbReference type="ARBA" id="ARBA00022741"/>
    </source>
</evidence>
<comment type="pathway">
    <text evidence="1">Cofactor biosynthesis; NAD(+) biosynthesis.</text>
</comment>
<dbReference type="GO" id="GO:0008795">
    <property type="term" value="F:NAD+ synthase activity"/>
    <property type="evidence" value="ECO:0007669"/>
    <property type="project" value="UniProtKB-EC"/>
</dbReference>
<evidence type="ECO:0000259" key="8">
    <source>
        <dbReference type="Pfam" id="PF02540"/>
    </source>
</evidence>
<dbReference type="GO" id="GO:0009435">
    <property type="term" value="P:NAD+ biosynthetic process"/>
    <property type="evidence" value="ECO:0007669"/>
    <property type="project" value="UniProtKB-UniPathway"/>
</dbReference>
<dbReference type="InterPro" id="IPR022310">
    <property type="entry name" value="NAD/GMP_synthase"/>
</dbReference>
<dbReference type="GO" id="GO:0005524">
    <property type="term" value="F:ATP binding"/>
    <property type="evidence" value="ECO:0007669"/>
    <property type="project" value="UniProtKB-KW"/>
</dbReference>
<evidence type="ECO:0000256" key="5">
    <source>
        <dbReference type="ARBA" id="ARBA00023027"/>
    </source>
</evidence>
<dbReference type="CDD" id="cd00553">
    <property type="entry name" value="NAD_synthase"/>
    <property type="match status" value="1"/>
</dbReference>
<keyword evidence="5 6" id="KW-0520">NAD</keyword>
<evidence type="ECO:0000256" key="7">
    <source>
        <dbReference type="RuleBase" id="RU003812"/>
    </source>
</evidence>
<evidence type="ECO:0000313" key="10">
    <source>
        <dbReference type="Proteomes" id="UP000214973"/>
    </source>
</evidence>
<evidence type="ECO:0000256" key="2">
    <source>
        <dbReference type="ARBA" id="ARBA00022598"/>
    </source>
</evidence>
<evidence type="ECO:0000256" key="4">
    <source>
        <dbReference type="ARBA" id="ARBA00022840"/>
    </source>
</evidence>
<dbReference type="SUPFAM" id="SSF52402">
    <property type="entry name" value="Adenine nucleotide alpha hydrolases-like"/>
    <property type="match status" value="1"/>
</dbReference>
<dbReference type="GO" id="GO:0005737">
    <property type="term" value="C:cytoplasm"/>
    <property type="evidence" value="ECO:0007669"/>
    <property type="project" value="InterPro"/>
</dbReference>
<evidence type="ECO:0000256" key="1">
    <source>
        <dbReference type="ARBA" id="ARBA00004790"/>
    </source>
</evidence>
<dbReference type="UniPathway" id="UPA00253">
    <property type="reaction ID" value="UER00333"/>
</dbReference>
<dbReference type="EC" id="6.3.1.5" evidence="7"/>
<organism evidence="9 10">
    <name type="scientific">Veillonella rodentium</name>
    <dbReference type="NCBI Taxonomy" id="248315"/>
    <lineage>
        <taxon>Bacteria</taxon>
        <taxon>Bacillati</taxon>
        <taxon>Bacillota</taxon>
        <taxon>Negativicutes</taxon>
        <taxon>Veillonellales</taxon>
        <taxon>Veillonellaceae</taxon>
        <taxon>Veillonella</taxon>
    </lineage>
</organism>
<dbReference type="KEGG" id="vrm:44547418_00291"/>
<comment type="similarity">
    <text evidence="6">Belongs to the NAD synthetase family.</text>
</comment>
<dbReference type="Pfam" id="PF02540">
    <property type="entry name" value="NAD_synthase"/>
    <property type="match status" value="1"/>
</dbReference>
<dbReference type="GO" id="GO:0004359">
    <property type="term" value="F:glutaminase activity"/>
    <property type="evidence" value="ECO:0007669"/>
    <property type="project" value="InterPro"/>
</dbReference>
<keyword evidence="4 6" id="KW-0067">ATP-binding</keyword>
<comment type="catalytic activity">
    <reaction evidence="7">
        <text>deamido-NAD(+) + NH4(+) + ATP = AMP + diphosphate + NAD(+) + H(+)</text>
        <dbReference type="Rhea" id="RHEA:21188"/>
        <dbReference type="ChEBI" id="CHEBI:15378"/>
        <dbReference type="ChEBI" id="CHEBI:28938"/>
        <dbReference type="ChEBI" id="CHEBI:30616"/>
        <dbReference type="ChEBI" id="CHEBI:33019"/>
        <dbReference type="ChEBI" id="CHEBI:57540"/>
        <dbReference type="ChEBI" id="CHEBI:58437"/>
        <dbReference type="ChEBI" id="CHEBI:456215"/>
        <dbReference type="EC" id="6.3.1.5"/>
    </reaction>
</comment>
<evidence type="ECO:0000313" key="9">
    <source>
        <dbReference type="EMBL" id="SNV57588.1"/>
    </source>
</evidence>
<dbReference type="NCBIfam" id="TIGR00552">
    <property type="entry name" value="nadE"/>
    <property type="match status" value="1"/>
</dbReference>
<proteinExistence type="inferred from homology"/>
<sequence length="256" mass="28040">MLKDAESTKKALIQWIRDYFQQNGPQCSAVVGISGGKDSTIVAALCKEAIGANRVVGVLMPNGVQSDIDDAEAVVKHLGIPYVVVNIDEAYKALTSAIIKGEHFSSVTKRTELSEDALINMPPRLRMTVLYAVGQNLPNGARIANTCNGSEDYVGYSTKFGDSAGDFSPLAHLVVEEVRQIGRLLDIPAYLVDKIPSDGLSGQSDEDKLGFTYAVLDRYIRSGDIDDAKTKERIDHLNRINRHKLELMPAFNPFEK</sequence>
<dbReference type="RefSeq" id="WP_095065111.1">
    <property type="nucleotide sequence ID" value="NZ_LT906470.1"/>
</dbReference>
<dbReference type="AlphaFoldDB" id="A0A239YH70"/>
<dbReference type="InterPro" id="IPR003694">
    <property type="entry name" value="NAD_synthase"/>
</dbReference>
<protein>
    <recommendedName>
        <fullName evidence="7">NH(3)-dependent NAD(+) synthetase</fullName>
        <ecNumber evidence="7">6.3.1.5</ecNumber>
    </recommendedName>
</protein>
<dbReference type="PANTHER" id="PTHR23090">
    <property type="entry name" value="NH 3 /GLUTAMINE-DEPENDENT NAD + SYNTHETASE"/>
    <property type="match status" value="1"/>
</dbReference>
<feature type="domain" description="NAD/GMP synthase" evidence="8">
    <location>
        <begin position="11"/>
        <end position="244"/>
    </location>
</feature>
<accession>A0A239YH70</accession>
<dbReference type="Proteomes" id="UP000214973">
    <property type="component" value="Chromosome 1"/>
</dbReference>
<evidence type="ECO:0000256" key="6">
    <source>
        <dbReference type="RuleBase" id="RU003811"/>
    </source>
</evidence>
<keyword evidence="3 6" id="KW-0547">Nucleotide-binding</keyword>
<dbReference type="EMBL" id="LT906470">
    <property type="protein sequence ID" value="SNV57588.1"/>
    <property type="molecule type" value="Genomic_DNA"/>
</dbReference>
<keyword evidence="2 6" id="KW-0436">Ligase</keyword>
<reference evidence="9 10" key="1">
    <citation type="submission" date="2017-06" db="EMBL/GenBank/DDBJ databases">
        <authorList>
            <consortium name="Pathogen Informatics"/>
        </authorList>
    </citation>
    <scope>NUCLEOTIDE SEQUENCE [LARGE SCALE GENOMIC DNA]</scope>
    <source>
        <strain evidence="9 10">NCTC12018</strain>
    </source>
</reference>
<dbReference type="Gene3D" id="3.40.50.620">
    <property type="entry name" value="HUPs"/>
    <property type="match status" value="1"/>
</dbReference>
<gene>
    <name evidence="9" type="primary">nadE</name>
    <name evidence="9" type="ORF">SAMEA44547418_00291</name>
</gene>
<dbReference type="GO" id="GO:0003952">
    <property type="term" value="F:NAD+ synthase (glutamine-hydrolyzing) activity"/>
    <property type="evidence" value="ECO:0007669"/>
    <property type="project" value="InterPro"/>
</dbReference>
<dbReference type="PANTHER" id="PTHR23090:SF9">
    <property type="entry name" value="GLUTAMINE-DEPENDENT NAD(+) SYNTHETASE"/>
    <property type="match status" value="1"/>
</dbReference>
<dbReference type="InterPro" id="IPR014729">
    <property type="entry name" value="Rossmann-like_a/b/a_fold"/>
</dbReference>
<keyword evidence="10" id="KW-1185">Reference proteome</keyword>